<name>A0A086Y1K6_9RHOB</name>
<dbReference type="InterPro" id="IPR006311">
    <property type="entry name" value="TAT_signal"/>
</dbReference>
<keyword evidence="4" id="KW-1185">Reference proteome</keyword>
<sequence>MIDISRRAALAGLVSFGGAALLSGPLRAEAAAGAPAEDLIAASKLSGDVAYAVIDLASGRVVEAREADRAMPPASTAKTITTLYALDELGPDYRFRTRLIATGPVSGGVVQGNLILAGGADPTLTTDDLGDMAAALARRGVRGVTGQFLVWGGAIPYAEDIADDQPVHVGYNPGISGLNLNYNRVHVEWGKAKGGMAMSVDARGARYVPKVSSADVAAVNRAAPLFTYNRASGKEHWTIAASALTSPGSRWLPVRDPAGYAGDVFRTLAAAQGVTLPAANRAGAPGDGAVLAEHVSDPLSDVLRDMLKHSTNLTAETVGMATSEARGLPAAKGASGAAMSAWLAQTVGGTQARFVDHSGLNAETRISPLDMARAVATLGGREGLRPLLKPFPLRDAQGRWIDNPPFRVDAKTGTLNFVSTLTGYLTAPGGRDLVFAVFTANTRLRDQSGGQENAPGVKPWVARSKVLQSQLLDRWARLYS</sequence>
<dbReference type="RefSeq" id="WP_036636206.1">
    <property type="nucleotide sequence ID" value="NZ_JFZB01000007.1"/>
</dbReference>
<dbReference type="GO" id="GO:0004185">
    <property type="term" value="F:serine-type carboxypeptidase activity"/>
    <property type="evidence" value="ECO:0007669"/>
    <property type="project" value="InterPro"/>
</dbReference>
<evidence type="ECO:0000256" key="1">
    <source>
        <dbReference type="ARBA" id="ARBA00006096"/>
    </source>
</evidence>
<evidence type="ECO:0000313" key="4">
    <source>
        <dbReference type="Proteomes" id="UP000028824"/>
    </source>
</evidence>
<gene>
    <name evidence="3" type="ORF">CG50_14800</name>
</gene>
<comment type="caution">
    <text evidence="3">The sequence shown here is derived from an EMBL/GenBank/DDBJ whole genome shotgun (WGS) entry which is preliminary data.</text>
</comment>
<evidence type="ECO:0000256" key="2">
    <source>
        <dbReference type="ARBA" id="ARBA00022801"/>
    </source>
</evidence>
<dbReference type="PANTHER" id="PTHR30023">
    <property type="entry name" value="D-ALANYL-D-ALANINE CARBOXYPEPTIDASE"/>
    <property type="match status" value="1"/>
</dbReference>
<dbReference type="PANTHER" id="PTHR30023:SF0">
    <property type="entry name" value="PENICILLIN-SENSITIVE CARBOXYPEPTIDASE A"/>
    <property type="match status" value="1"/>
</dbReference>
<dbReference type="NCBIfam" id="TIGR00666">
    <property type="entry name" value="PBP4"/>
    <property type="match status" value="1"/>
</dbReference>
<dbReference type="GO" id="GO:0000270">
    <property type="term" value="P:peptidoglycan metabolic process"/>
    <property type="evidence" value="ECO:0007669"/>
    <property type="project" value="TreeGrafter"/>
</dbReference>
<evidence type="ECO:0000313" key="3">
    <source>
        <dbReference type="EMBL" id="KFI28156.1"/>
    </source>
</evidence>
<proteinExistence type="inferred from homology"/>
<reference evidence="3 4" key="1">
    <citation type="submission" date="2014-03" db="EMBL/GenBank/DDBJ databases">
        <title>Genome of Paenirhodobacter enshiensis DW2-9.</title>
        <authorList>
            <person name="Wang D."/>
            <person name="Wang G."/>
        </authorList>
    </citation>
    <scope>NUCLEOTIDE SEQUENCE [LARGE SCALE GENOMIC DNA]</scope>
    <source>
        <strain evidence="3 4">DW2-9</strain>
    </source>
</reference>
<dbReference type="PRINTS" id="PR00922">
    <property type="entry name" value="DADACBPTASE3"/>
</dbReference>
<dbReference type="Proteomes" id="UP000028824">
    <property type="component" value="Unassembled WGS sequence"/>
</dbReference>
<comment type="similarity">
    <text evidence="1">Belongs to the peptidase S13 family.</text>
</comment>
<dbReference type="eggNOG" id="COG2027">
    <property type="taxonomic scope" value="Bacteria"/>
</dbReference>
<dbReference type="STRING" id="1105367.CG50_14800"/>
<dbReference type="InterPro" id="IPR000667">
    <property type="entry name" value="Peptidase_S13"/>
</dbReference>
<dbReference type="Gene3D" id="3.50.80.20">
    <property type="entry name" value="D-Ala-D-Ala carboxypeptidase C, peptidase S13"/>
    <property type="match status" value="1"/>
</dbReference>
<dbReference type="AlphaFoldDB" id="A0A086Y1K6"/>
<keyword evidence="3" id="KW-0121">Carboxypeptidase</keyword>
<dbReference type="GO" id="GO:0006508">
    <property type="term" value="P:proteolysis"/>
    <property type="evidence" value="ECO:0007669"/>
    <property type="project" value="InterPro"/>
</dbReference>
<organism evidence="3 4">
    <name type="scientific">Paenirhodobacter enshiensis</name>
    <dbReference type="NCBI Taxonomy" id="1105367"/>
    <lineage>
        <taxon>Bacteria</taxon>
        <taxon>Pseudomonadati</taxon>
        <taxon>Pseudomonadota</taxon>
        <taxon>Alphaproteobacteria</taxon>
        <taxon>Rhodobacterales</taxon>
        <taxon>Rhodobacter group</taxon>
        <taxon>Paenirhodobacter</taxon>
    </lineage>
</organism>
<dbReference type="EMBL" id="JFZB01000007">
    <property type="protein sequence ID" value="KFI28156.1"/>
    <property type="molecule type" value="Genomic_DNA"/>
</dbReference>
<dbReference type="OrthoDB" id="5372081at2"/>
<accession>A0A086Y1K6</accession>
<keyword evidence="2" id="KW-0378">Hydrolase</keyword>
<dbReference type="Pfam" id="PF02113">
    <property type="entry name" value="Peptidase_S13"/>
    <property type="match status" value="1"/>
</dbReference>
<dbReference type="SUPFAM" id="SSF56601">
    <property type="entry name" value="beta-lactamase/transpeptidase-like"/>
    <property type="match status" value="1"/>
</dbReference>
<keyword evidence="3" id="KW-0645">Protease</keyword>
<dbReference type="PROSITE" id="PS51318">
    <property type="entry name" value="TAT"/>
    <property type="match status" value="1"/>
</dbReference>
<protein>
    <submittedName>
        <fullName evidence="3">D-alanyl-D-alanine carboxypeptidase</fullName>
    </submittedName>
</protein>
<dbReference type="Gene3D" id="3.40.710.10">
    <property type="entry name" value="DD-peptidase/beta-lactamase superfamily"/>
    <property type="match status" value="2"/>
</dbReference>
<dbReference type="InterPro" id="IPR012338">
    <property type="entry name" value="Beta-lactam/transpept-like"/>
</dbReference>